<name>A0AAD5Q980_PYTIN</name>
<evidence type="ECO:0000256" key="1">
    <source>
        <dbReference type="SAM" id="MobiDB-lite"/>
    </source>
</evidence>
<evidence type="ECO:0000313" key="3">
    <source>
        <dbReference type="Proteomes" id="UP001209570"/>
    </source>
</evidence>
<gene>
    <name evidence="2" type="ORF">P43SY_008870</name>
</gene>
<feature type="region of interest" description="Disordered" evidence="1">
    <location>
        <begin position="296"/>
        <end position="334"/>
    </location>
</feature>
<keyword evidence="3" id="KW-1185">Reference proteome</keyword>
<reference evidence="2" key="1">
    <citation type="submission" date="2021-12" db="EMBL/GenBank/DDBJ databases">
        <title>Prjna785345.</title>
        <authorList>
            <person name="Rujirawat T."/>
            <person name="Krajaejun T."/>
        </authorList>
    </citation>
    <scope>NUCLEOTIDE SEQUENCE</scope>
    <source>
        <strain evidence="2">Pi057C3</strain>
    </source>
</reference>
<protein>
    <recommendedName>
        <fullName evidence="4">Bzip transcription factor</fullName>
    </recommendedName>
</protein>
<organism evidence="2 3">
    <name type="scientific">Pythium insidiosum</name>
    <name type="common">Pythiosis disease agent</name>
    <dbReference type="NCBI Taxonomy" id="114742"/>
    <lineage>
        <taxon>Eukaryota</taxon>
        <taxon>Sar</taxon>
        <taxon>Stramenopiles</taxon>
        <taxon>Oomycota</taxon>
        <taxon>Peronosporomycetes</taxon>
        <taxon>Pythiales</taxon>
        <taxon>Pythiaceae</taxon>
        <taxon>Pythium</taxon>
    </lineage>
</organism>
<proteinExistence type="predicted"/>
<evidence type="ECO:0000313" key="2">
    <source>
        <dbReference type="EMBL" id="KAJ0406848.1"/>
    </source>
</evidence>
<sequence>MVSTTSAASASASTTTRAFTCTATVSATPPSTWQYGKGKRKRKGWGPYQSVLRERSVDFNLTLDVQHLRQEIQQLETARDALSTKTMLLRHAPSGSLMKVVREFYRFFRQGFRVDEQRRRRRVITAQNQCDFLHSVVDERVDLGNGLSGVPIFIEMIRRYSLIWRFIALELISFDIITAEDGTVIIRTRGSMHIQILRDTIVALFPHVMADHDIVSRLVGADVVTPASITFYFSAEDKICRYDVDLDFAATFLSLLTNPLHVGILLGDANIAGNAMLGRVEDGVLRDLPLDEHAGEVAGRREDGGVSDVRPSSLPPIDGGMTPPSDADVSQGHQASGQIDIRDSSLHFPAVADALSPLAPWETEQQRWDSDFFLDVVDRYFAVFEHGWLDHWRQHHFLTNYLSRDVTYGRRSGVDNLVRHWRFLSSTFRSVRWACVDMDSHAVYDHGVVTVAADGLYELTTDEQTVRALFHRVSPRSTLAQALVGASILCASRVTLVWRQGSRLVLHIDEQMQWDRALEPLIADPEVRHHVASHIEHVAHGFGGRSENSSHSER</sequence>
<comment type="caution">
    <text evidence="2">The sequence shown here is derived from an EMBL/GenBank/DDBJ whole genome shotgun (WGS) entry which is preliminary data.</text>
</comment>
<evidence type="ECO:0008006" key="4">
    <source>
        <dbReference type="Google" id="ProtNLM"/>
    </source>
</evidence>
<dbReference type="AlphaFoldDB" id="A0AAD5Q980"/>
<dbReference type="Proteomes" id="UP001209570">
    <property type="component" value="Unassembled WGS sequence"/>
</dbReference>
<dbReference type="EMBL" id="JAKCXM010000028">
    <property type="protein sequence ID" value="KAJ0406848.1"/>
    <property type="molecule type" value="Genomic_DNA"/>
</dbReference>
<accession>A0AAD5Q980</accession>